<organism evidence="7 8">
    <name type="scientific">Telmatospirillum siberiense</name>
    <dbReference type="NCBI Taxonomy" id="382514"/>
    <lineage>
        <taxon>Bacteria</taxon>
        <taxon>Pseudomonadati</taxon>
        <taxon>Pseudomonadota</taxon>
        <taxon>Alphaproteobacteria</taxon>
        <taxon>Rhodospirillales</taxon>
        <taxon>Rhodospirillaceae</taxon>
        <taxon>Telmatospirillum</taxon>
    </lineage>
</organism>
<dbReference type="GO" id="GO:0020037">
    <property type="term" value="F:heme binding"/>
    <property type="evidence" value="ECO:0007669"/>
    <property type="project" value="InterPro"/>
</dbReference>
<keyword evidence="2 4" id="KW-0479">Metal-binding</keyword>
<feature type="signal peptide" evidence="5">
    <location>
        <begin position="1"/>
        <end position="24"/>
    </location>
</feature>
<evidence type="ECO:0000256" key="3">
    <source>
        <dbReference type="ARBA" id="ARBA00023004"/>
    </source>
</evidence>
<dbReference type="AlphaFoldDB" id="A0A2N3PS71"/>
<sequence>MMKQSFILVAVASGFVFAAGSAFAADAAAGKATFEQSCASCHELVDWKGKSEADMSTMIKDVVAGKVKHKKAIKLEDAEIANVSAFVAANAK</sequence>
<evidence type="ECO:0000313" key="7">
    <source>
        <dbReference type="EMBL" id="PKU23259.1"/>
    </source>
</evidence>
<dbReference type="InterPro" id="IPR036909">
    <property type="entry name" value="Cyt_c-like_dom_sf"/>
</dbReference>
<dbReference type="GO" id="GO:0046872">
    <property type="term" value="F:metal ion binding"/>
    <property type="evidence" value="ECO:0007669"/>
    <property type="project" value="UniProtKB-KW"/>
</dbReference>
<comment type="caution">
    <text evidence="7">The sequence shown here is derived from an EMBL/GenBank/DDBJ whole genome shotgun (WGS) entry which is preliminary data.</text>
</comment>
<reference evidence="8" key="1">
    <citation type="submission" date="2017-12" db="EMBL/GenBank/DDBJ databases">
        <title>Draft genome sequence of Telmatospirillum siberiense 26-4b1T, an acidotolerant peatland alphaproteobacterium potentially involved in sulfur cycling.</title>
        <authorList>
            <person name="Hausmann B."/>
            <person name="Pjevac P."/>
            <person name="Schreck K."/>
            <person name="Herbold C.W."/>
            <person name="Daims H."/>
            <person name="Wagner M."/>
            <person name="Pester M."/>
            <person name="Loy A."/>
        </authorList>
    </citation>
    <scope>NUCLEOTIDE SEQUENCE [LARGE SCALE GENOMIC DNA]</scope>
    <source>
        <strain evidence="8">26-4b1</strain>
    </source>
</reference>
<name>A0A2N3PS71_9PROT</name>
<proteinExistence type="predicted"/>
<keyword evidence="1 4" id="KW-0349">Heme</keyword>
<keyword evidence="3 4" id="KW-0408">Iron</keyword>
<evidence type="ECO:0000313" key="8">
    <source>
        <dbReference type="Proteomes" id="UP000233293"/>
    </source>
</evidence>
<gene>
    <name evidence="7" type="ORF">CWS72_17700</name>
</gene>
<dbReference type="InterPro" id="IPR009056">
    <property type="entry name" value="Cyt_c-like_dom"/>
</dbReference>
<evidence type="ECO:0000256" key="2">
    <source>
        <dbReference type="ARBA" id="ARBA00022723"/>
    </source>
</evidence>
<feature type="chain" id="PRO_5014645558" description="Cytochrome c domain-containing protein" evidence="5">
    <location>
        <begin position="25"/>
        <end position="92"/>
    </location>
</feature>
<evidence type="ECO:0000256" key="5">
    <source>
        <dbReference type="SAM" id="SignalP"/>
    </source>
</evidence>
<keyword evidence="8" id="KW-1185">Reference proteome</keyword>
<feature type="domain" description="Cytochrome c" evidence="6">
    <location>
        <begin position="25"/>
        <end position="91"/>
    </location>
</feature>
<dbReference type="Gene3D" id="1.10.760.10">
    <property type="entry name" value="Cytochrome c-like domain"/>
    <property type="match status" value="1"/>
</dbReference>
<evidence type="ECO:0000256" key="4">
    <source>
        <dbReference type="PROSITE-ProRule" id="PRU00433"/>
    </source>
</evidence>
<dbReference type="EMBL" id="PIUM01000022">
    <property type="protein sequence ID" value="PKU23259.1"/>
    <property type="molecule type" value="Genomic_DNA"/>
</dbReference>
<dbReference type="GO" id="GO:0009055">
    <property type="term" value="F:electron transfer activity"/>
    <property type="evidence" value="ECO:0007669"/>
    <property type="project" value="InterPro"/>
</dbReference>
<accession>A0A2N3PS71</accession>
<evidence type="ECO:0000259" key="6">
    <source>
        <dbReference type="PROSITE" id="PS51007"/>
    </source>
</evidence>
<dbReference type="Proteomes" id="UP000233293">
    <property type="component" value="Unassembled WGS sequence"/>
</dbReference>
<dbReference type="SUPFAM" id="SSF46626">
    <property type="entry name" value="Cytochrome c"/>
    <property type="match status" value="1"/>
</dbReference>
<evidence type="ECO:0000256" key="1">
    <source>
        <dbReference type="ARBA" id="ARBA00022617"/>
    </source>
</evidence>
<protein>
    <recommendedName>
        <fullName evidence="6">Cytochrome c domain-containing protein</fullName>
    </recommendedName>
</protein>
<dbReference type="RefSeq" id="WP_101251957.1">
    <property type="nucleotide sequence ID" value="NZ_PIUM01000022.1"/>
</dbReference>
<dbReference type="PROSITE" id="PS51007">
    <property type="entry name" value="CYTC"/>
    <property type="match status" value="1"/>
</dbReference>
<keyword evidence="5" id="KW-0732">Signal</keyword>